<dbReference type="InterPro" id="IPR025912">
    <property type="entry name" value="YrvL"/>
</dbReference>
<dbReference type="EMBL" id="QYZD01000085">
    <property type="protein sequence ID" value="RJG15177.1"/>
    <property type="molecule type" value="Genomic_DNA"/>
</dbReference>
<keyword evidence="1" id="KW-0812">Transmembrane</keyword>
<organism evidence="2 3">
    <name type="scientific">Paenibacillus thiaminolyticus</name>
    <name type="common">Bacillus thiaminolyticus</name>
    <dbReference type="NCBI Taxonomy" id="49283"/>
    <lineage>
        <taxon>Bacteria</taxon>
        <taxon>Bacillati</taxon>
        <taxon>Bacillota</taxon>
        <taxon>Bacilli</taxon>
        <taxon>Bacillales</taxon>
        <taxon>Paenibacillaceae</taxon>
        <taxon>Paenibacillus</taxon>
    </lineage>
</organism>
<proteinExistence type="predicted"/>
<sequence>MEKIIPIVIVSVLLIIILIGIIGFFLFFNIGLFEILGVEYESWTSIFIFFGLSFAADAVVNIAVTFCKFRYYHSTGRTVKKRHAFILRILLDFAAIHTIDEMMTSVHFSFLSKIGFVLVISLIDASISSAKRRVEKARDE</sequence>
<evidence type="ECO:0000256" key="1">
    <source>
        <dbReference type="SAM" id="Phobius"/>
    </source>
</evidence>
<dbReference type="Pfam" id="PF14184">
    <property type="entry name" value="YrvL"/>
    <property type="match status" value="1"/>
</dbReference>
<protein>
    <recommendedName>
        <fullName evidence="4">Regulatory protein YrvL</fullName>
    </recommendedName>
</protein>
<keyword evidence="1" id="KW-1133">Transmembrane helix</keyword>
<feature type="transmembrane region" description="Helical" evidence="1">
    <location>
        <begin position="110"/>
        <end position="130"/>
    </location>
</feature>
<gene>
    <name evidence="2" type="ORF">DQX05_29985</name>
</gene>
<accession>A0A3A3GA91</accession>
<feature type="transmembrane region" description="Helical" evidence="1">
    <location>
        <begin position="7"/>
        <end position="30"/>
    </location>
</feature>
<evidence type="ECO:0000313" key="3">
    <source>
        <dbReference type="Proteomes" id="UP000266177"/>
    </source>
</evidence>
<reference evidence="2 3" key="1">
    <citation type="submission" date="2018-09" db="EMBL/GenBank/DDBJ databases">
        <title>Paenibacillus SK2017-BO5.</title>
        <authorList>
            <person name="Piskunova J.V."/>
            <person name="Dubiley S.A."/>
            <person name="Severinov K.V."/>
        </authorList>
    </citation>
    <scope>NUCLEOTIDE SEQUENCE [LARGE SCALE GENOMIC DNA]</scope>
    <source>
        <strain evidence="2 3">BO5</strain>
    </source>
</reference>
<comment type="caution">
    <text evidence="2">The sequence shown here is derived from an EMBL/GenBank/DDBJ whole genome shotgun (WGS) entry which is preliminary data.</text>
</comment>
<dbReference type="AlphaFoldDB" id="A0A3A3GA91"/>
<evidence type="ECO:0000313" key="2">
    <source>
        <dbReference type="EMBL" id="RJG15177.1"/>
    </source>
</evidence>
<dbReference type="RefSeq" id="WP_119796875.1">
    <property type="nucleotide sequence ID" value="NZ_QYZD01000085.1"/>
</dbReference>
<evidence type="ECO:0008006" key="4">
    <source>
        <dbReference type="Google" id="ProtNLM"/>
    </source>
</evidence>
<dbReference type="Proteomes" id="UP000266177">
    <property type="component" value="Unassembled WGS sequence"/>
</dbReference>
<keyword evidence="1" id="KW-0472">Membrane</keyword>
<dbReference type="OrthoDB" id="2670223at2"/>
<feature type="transmembrane region" description="Helical" evidence="1">
    <location>
        <begin position="42"/>
        <end position="64"/>
    </location>
</feature>
<feature type="transmembrane region" description="Helical" evidence="1">
    <location>
        <begin position="85"/>
        <end position="104"/>
    </location>
</feature>
<name>A0A3A3GA91_PANTH</name>